<dbReference type="EMBL" id="FNQC01000005">
    <property type="protein sequence ID" value="SDZ04252.1"/>
    <property type="molecule type" value="Genomic_DNA"/>
</dbReference>
<keyword evidence="4" id="KW-1185">Reference proteome</keyword>
<comment type="caution">
    <text evidence="3">The sequence shown here is derived from an EMBL/GenBank/DDBJ whole genome shotgun (WGS) entry which is preliminary data.</text>
</comment>
<dbReference type="InterPro" id="IPR051916">
    <property type="entry name" value="GPI-anchor_lipid_remodeler"/>
</dbReference>
<protein>
    <submittedName>
        <fullName evidence="3">Metal-dependent hydrolase, endonuclease/exonuclease/phosphatase family</fullName>
    </submittedName>
</protein>
<dbReference type="Gene3D" id="3.60.10.10">
    <property type="entry name" value="Endonuclease/exonuclease/phosphatase"/>
    <property type="match status" value="1"/>
</dbReference>
<dbReference type="RefSeq" id="WP_022582160.1">
    <property type="nucleotide sequence ID" value="NZ_FNQC01000005.1"/>
</dbReference>
<accession>A0A1H3PSI8</accession>
<dbReference type="PANTHER" id="PTHR14859">
    <property type="entry name" value="CALCOFLUOR WHITE HYPERSENSITIVE PROTEIN PRECURSOR"/>
    <property type="match status" value="1"/>
</dbReference>
<evidence type="ECO:0000259" key="2">
    <source>
        <dbReference type="Pfam" id="PF03372"/>
    </source>
</evidence>
<reference evidence="3 4" key="1">
    <citation type="submission" date="2016-10" db="EMBL/GenBank/DDBJ databases">
        <authorList>
            <person name="Varghese N."/>
            <person name="Submissions S."/>
        </authorList>
    </citation>
    <scope>NUCLEOTIDE SEQUENCE [LARGE SCALE GENOMIC DNA]</scope>
    <source>
        <strain evidence="3 4">DSM 17997</strain>
    </source>
</reference>
<dbReference type="InterPro" id="IPR036691">
    <property type="entry name" value="Endo/exonu/phosph_ase_sf"/>
</dbReference>
<name>A0A1H3PSI8_9BACT</name>
<dbReference type="Proteomes" id="UP000199663">
    <property type="component" value="Unassembled WGS sequence"/>
</dbReference>
<feature type="chain" id="PRO_5045624909" evidence="1">
    <location>
        <begin position="20"/>
        <end position="268"/>
    </location>
</feature>
<gene>
    <name evidence="3" type="ORF">SAMN05444412_1051</name>
</gene>
<keyword evidence="3" id="KW-0255">Endonuclease</keyword>
<feature type="signal peptide" evidence="1">
    <location>
        <begin position="1"/>
        <end position="19"/>
    </location>
</feature>
<keyword evidence="1" id="KW-0732">Signal</keyword>
<proteinExistence type="predicted"/>
<sequence length="268" mass="29284">MKRSLVFFMSLSLVFAASAQDSSKEILLTVMSYNIYHGESAYSPGNSNIQKIAALINAVNPDFVALQEVDSMTNRTMGFNAGIKKDLMKELGELTGMSAYFAKAIDFSDGGYGEGLLSMFPAVFESHALPTPKGGEGRSLALAHVELPGGQKISFAGTHLCHEFEENRAAQTLAIGELLGNLPHPSILAGDLNFNPSEKPYSILSDQFLDAAEKFGNPSATYSSQDPKDRIDYVWLSKNSRWEIVEVRVIPVDYSDHFPIVVVVKLIL</sequence>
<keyword evidence="3" id="KW-0540">Nuclease</keyword>
<keyword evidence="3" id="KW-0378">Hydrolase</keyword>
<evidence type="ECO:0000313" key="4">
    <source>
        <dbReference type="Proteomes" id="UP000199663"/>
    </source>
</evidence>
<feature type="domain" description="Endonuclease/exonuclease/phosphatase" evidence="2">
    <location>
        <begin position="31"/>
        <end position="257"/>
    </location>
</feature>
<organism evidence="3 4">
    <name type="scientific">Rhodonellum ikkaensis</name>
    <dbReference type="NCBI Taxonomy" id="336829"/>
    <lineage>
        <taxon>Bacteria</taxon>
        <taxon>Pseudomonadati</taxon>
        <taxon>Bacteroidota</taxon>
        <taxon>Cytophagia</taxon>
        <taxon>Cytophagales</taxon>
        <taxon>Cytophagaceae</taxon>
        <taxon>Rhodonellum</taxon>
    </lineage>
</organism>
<dbReference type="GO" id="GO:0016787">
    <property type="term" value="F:hydrolase activity"/>
    <property type="evidence" value="ECO:0007669"/>
    <property type="project" value="UniProtKB-KW"/>
</dbReference>
<dbReference type="SUPFAM" id="SSF56219">
    <property type="entry name" value="DNase I-like"/>
    <property type="match status" value="1"/>
</dbReference>
<dbReference type="GO" id="GO:0004519">
    <property type="term" value="F:endonuclease activity"/>
    <property type="evidence" value="ECO:0007669"/>
    <property type="project" value="UniProtKB-KW"/>
</dbReference>
<dbReference type="InterPro" id="IPR005135">
    <property type="entry name" value="Endo/exonuclease/phosphatase"/>
</dbReference>
<evidence type="ECO:0000256" key="1">
    <source>
        <dbReference type="SAM" id="SignalP"/>
    </source>
</evidence>
<evidence type="ECO:0000313" key="3">
    <source>
        <dbReference type="EMBL" id="SDZ04252.1"/>
    </source>
</evidence>
<dbReference type="PANTHER" id="PTHR14859:SF15">
    <property type="entry name" value="ENDONUCLEASE_EXONUCLEASE_PHOSPHATASE DOMAIN-CONTAINING PROTEIN"/>
    <property type="match status" value="1"/>
</dbReference>
<dbReference type="Pfam" id="PF03372">
    <property type="entry name" value="Exo_endo_phos"/>
    <property type="match status" value="1"/>
</dbReference>